<keyword evidence="6" id="KW-1185">Reference proteome</keyword>
<comment type="similarity">
    <text evidence="1">Belongs to the 'GDXG' lipolytic enzyme family.</text>
</comment>
<keyword evidence="2 5" id="KW-0378">Hydrolase</keyword>
<dbReference type="OrthoDB" id="2152029at2759"/>
<dbReference type="Pfam" id="PF07859">
    <property type="entry name" value="Abhydrolase_3"/>
    <property type="match status" value="1"/>
</dbReference>
<evidence type="ECO:0000259" key="4">
    <source>
        <dbReference type="Pfam" id="PF07859"/>
    </source>
</evidence>
<dbReference type="InterPro" id="IPR029058">
    <property type="entry name" value="AB_hydrolase_fold"/>
</dbReference>
<organism evidence="5">
    <name type="scientific">Rosellinia necatrix</name>
    <name type="common">White root-rot fungus</name>
    <dbReference type="NCBI Taxonomy" id="77044"/>
    <lineage>
        <taxon>Eukaryota</taxon>
        <taxon>Fungi</taxon>
        <taxon>Dikarya</taxon>
        <taxon>Ascomycota</taxon>
        <taxon>Pezizomycotina</taxon>
        <taxon>Sordariomycetes</taxon>
        <taxon>Xylariomycetidae</taxon>
        <taxon>Xylariales</taxon>
        <taxon>Xylariaceae</taxon>
        <taxon>Rosellinia</taxon>
    </lineage>
</organism>
<evidence type="ECO:0000256" key="1">
    <source>
        <dbReference type="ARBA" id="ARBA00010515"/>
    </source>
</evidence>
<gene>
    <name evidence="5" type="ORF">SAMD00023353_0700760</name>
</gene>
<dbReference type="AlphaFoldDB" id="A0A1S7UMD4"/>
<dbReference type="Gene3D" id="3.40.50.1820">
    <property type="entry name" value="alpha/beta hydrolase"/>
    <property type="match status" value="1"/>
</dbReference>
<reference evidence="5" key="1">
    <citation type="submission" date="2016-03" db="EMBL/GenBank/DDBJ databases">
        <title>Draft genome sequence of Rosellinia necatrix.</title>
        <authorList>
            <person name="Kanematsu S."/>
        </authorList>
    </citation>
    <scope>NUCLEOTIDE SEQUENCE [LARGE SCALE GENOMIC DNA]</scope>
    <source>
        <strain evidence="5">W97</strain>
    </source>
</reference>
<evidence type="ECO:0000313" key="5">
    <source>
        <dbReference type="EMBL" id="GAP84273.1"/>
    </source>
</evidence>
<dbReference type="STRING" id="77044.A0A1S7UMD4"/>
<proteinExistence type="inferred from homology"/>
<accession>A0A1S7UMD4</accession>
<dbReference type="PROSITE" id="PS01174">
    <property type="entry name" value="LIPASE_GDXG_SER"/>
    <property type="match status" value="1"/>
</dbReference>
<dbReference type="PANTHER" id="PTHR48081:SF8">
    <property type="entry name" value="ALPHA_BETA HYDROLASE FOLD-3 DOMAIN-CONTAINING PROTEIN-RELATED"/>
    <property type="match status" value="1"/>
</dbReference>
<dbReference type="InterPro" id="IPR033140">
    <property type="entry name" value="Lipase_GDXG_put_SER_AS"/>
</dbReference>
<evidence type="ECO:0000256" key="3">
    <source>
        <dbReference type="PROSITE-ProRule" id="PRU10038"/>
    </source>
</evidence>
<dbReference type="EMBL" id="DF977452">
    <property type="protein sequence ID" value="GAP84273.1"/>
    <property type="molecule type" value="Genomic_DNA"/>
</dbReference>
<feature type="domain" description="Alpha/beta hydrolase fold-3" evidence="4">
    <location>
        <begin position="134"/>
        <end position="350"/>
    </location>
</feature>
<feature type="active site" evidence="3">
    <location>
        <position position="215"/>
    </location>
</feature>
<name>A0A1S7UMD4_ROSNE</name>
<dbReference type="SUPFAM" id="SSF53474">
    <property type="entry name" value="alpha/beta-Hydrolases"/>
    <property type="match status" value="1"/>
</dbReference>
<dbReference type="Proteomes" id="UP000054516">
    <property type="component" value="Unassembled WGS sequence"/>
</dbReference>
<protein>
    <submittedName>
        <fullName evidence="5">Putative alpha beta hydrolase fold-3 domain-containing protein</fullName>
    </submittedName>
</protein>
<dbReference type="PANTHER" id="PTHR48081">
    <property type="entry name" value="AB HYDROLASE SUPERFAMILY PROTEIN C4A8.06C"/>
    <property type="match status" value="1"/>
</dbReference>
<dbReference type="InterPro" id="IPR013094">
    <property type="entry name" value="AB_hydrolase_3"/>
</dbReference>
<dbReference type="InterPro" id="IPR050300">
    <property type="entry name" value="GDXG_lipolytic_enzyme"/>
</dbReference>
<evidence type="ECO:0000313" key="6">
    <source>
        <dbReference type="Proteomes" id="UP000054516"/>
    </source>
</evidence>
<dbReference type="OMA" id="TPIWIQG"/>
<dbReference type="GO" id="GO:0016787">
    <property type="term" value="F:hydrolase activity"/>
    <property type="evidence" value="ECO:0007669"/>
    <property type="project" value="UniProtKB-KW"/>
</dbReference>
<evidence type="ECO:0000256" key="2">
    <source>
        <dbReference type="ARBA" id="ARBA00022801"/>
    </source>
</evidence>
<sequence>MPTVTFPGRPLASYPVLSFFYKILYSGTILARLPIWAISFSLFRRTRPLPTWSFKQSIMLRLVTEMITMSSRTETPVPLHLEPGEEGDQWEELGPFPRDMYRGPLESASVEPATIGGTWYPRRPADAASAGPVVLHIHGGAFVIGDGRGQASGPMFDLFLKHGGVGTVFAPQYRLSSRPTSAPFPAALQDALTSYLHLVRTLGVPARDVTLSGDSAGGNLVVALLRYLAEHGAALGLSPPRCAVALSPWAAPARSLWPAVTVTSNPNYGSDYLGTALCRWGARAYIRDAPPDHPYICALGHPFATPVPLLVTFGGAEILAVDGAEWAREMERVEGNELEVYIEPGAPHDTVLVGHLLGFEESSAAVARKMGAFIREHAEEDVEEDAED</sequence>